<dbReference type="EMBL" id="JAVREI010000003">
    <property type="protein sequence ID" value="MDT0275705.1"/>
    <property type="molecule type" value="Genomic_DNA"/>
</dbReference>
<feature type="transmembrane region" description="Helical" evidence="1">
    <location>
        <begin position="84"/>
        <end position="100"/>
    </location>
</feature>
<proteinExistence type="predicted"/>
<dbReference type="RefSeq" id="WP_311344529.1">
    <property type="nucleotide sequence ID" value="NZ_JAVREI010000003.1"/>
</dbReference>
<feature type="transmembrane region" description="Helical" evidence="1">
    <location>
        <begin position="112"/>
        <end position="130"/>
    </location>
</feature>
<comment type="caution">
    <text evidence="2">The sequence shown here is derived from an EMBL/GenBank/DDBJ whole genome shotgun (WGS) entry which is preliminary data.</text>
</comment>
<evidence type="ECO:0000313" key="3">
    <source>
        <dbReference type="Proteomes" id="UP001183222"/>
    </source>
</evidence>
<evidence type="ECO:0000313" key="2">
    <source>
        <dbReference type="EMBL" id="MDT0275705.1"/>
    </source>
</evidence>
<organism evidence="2 3">
    <name type="scientific">Blastococcus goldschmidtiae</name>
    <dbReference type="NCBI Taxonomy" id="3075546"/>
    <lineage>
        <taxon>Bacteria</taxon>
        <taxon>Bacillati</taxon>
        <taxon>Actinomycetota</taxon>
        <taxon>Actinomycetes</taxon>
        <taxon>Geodermatophilales</taxon>
        <taxon>Geodermatophilaceae</taxon>
        <taxon>Blastococcus</taxon>
    </lineage>
</organism>
<keyword evidence="3" id="KW-1185">Reference proteome</keyword>
<evidence type="ECO:0000256" key="1">
    <source>
        <dbReference type="SAM" id="Phobius"/>
    </source>
</evidence>
<feature type="transmembrane region" description="Helical" evidence="1">
    <location>
        <begin position="51"/>
        <end position="72"/>
    </location>
</feature>
<reference evidence="3" key="1">
    <citation type="submission" date="2023-07" db="EMBL/GenBank/DDBJ databases">
        <title>30 novel species of actinomycetes from the DSMZ collection.</title>
        <authorList>
            <person name="Nouioui I."/>
        </authorList>
    </citation>
    <scope>NUCLEOTIDE SEQUENCE [LARGE SCALE GENOMIC DNA]</scope>
    <source>
        <strain evidence="3">DSM 46792</strain>
    </source>
</reference>
<keyword evidence="1" id="KW-1133">Transmembrane helix</keyword>
<gene>
    <name evidence="2" type="ORF">RM425_07285</name>
</gene>
<name>A0ABU2K6A1_9ACTN</name>
<keyword evidence="1" id="KW-0812">Transmembrane</keyword>
<evidence type="ECO:0008006" key="4">
    <source>
        <dbReference type="Google" id="ProtNLM"/>
    </source>
</evidence>
<accession>A0ABU2K6A1</accession>
<sequence length="206" mass="21653">MKRRDLVIAALIVGGLVLASAVAVARLAGDPVGLLTRDAAASAGLPPYTGVISTFTVMVWFAAGTLSAFIAWTDGKHRRRLAPFAYLLLALAADDALLLHESVGPRLGIHELLIYAVYGLGALRIAYLMLGEERIVALAFWTGAALLAISVLVDVAFLGAYLLEDGAKLLGVLVWSTVPLLAHSAPRAAVPVLGLDRALEHRSQPG</sequence>
<dbReference type="Proteomes" id="UP001183222">
    <property type="component" value="Unassembled WGS sequence"/>
</dbReference>
<feature type="transmembrane region" description="Helical" evidence="1">
    <location>
        <begin position="137"/>
        <end position="163"/>
    </location>
</feature>
<keyword evidence="1" id="KW-0472">Membrane</keyword>
<protein>
    <recommendedName>
        <fullName evidence="4">DUF4386 family protein</fullName>
    </recommendedName>
</protein>